<reference evidence="2 3" key="1">
    <citation type="submission" date="2016-05" db="EMBL/GenBank/DDBJ databases">
        <title>Nuclear genome of Blastocystis sp. subtype 1 NandII.</title>
        <authorList>
            <person name="Gentekaki E."/>
            <person name="Curtis B."/>
            <person name="Stairs C."/>
            <person name="Eme L."/>
            <person name="Herman E."/>
            <person name="Klimes V."/>
            <person name="Arias M.C."/>
            <person name="Elias M."/>
            <person name="Hilliou F."/>
            <person name="Klute M."/>
            <person name="Malik S.-B."/>
            <person name="Pightling A."/>
            <person name="Rachubinski R."/>
            <person name="Salas D."/>
            <person name="Schlacht A."/>
            <person name="Suga H."/>
            <person name="Archibald J."/>
            <person name="Ball S.G."/>
            <person name="Clark G."/>
            <person name="Dacks J."/>
            <person name="Van Der Giezen M."/>
            <person name="Tsaousis A."/>
            <person name="Roger A."/>
        </authorList>
    </citation>
    <scope>NUCLEOTIDE SEQUENCE [LARGE SCALE GENOMIC DNA]</scope>
    <source>
        <strain evidence="3">ATCC 50177 / NandII</strain>
    </source>
</reference>
<comment type="caution">
    <text evidence="2">The sequence shown here is derived from an EMBL/GenBank/DDBJ whole genome shotgun (WGS) entry which is preliminary data.</text>
</comment>
<protein>
    <submittedName>
        <fullName evidence="2">Uncharacterized protein</fullName>
    </submittedName>
</protein>
<dbReference type="AlphaFoldDB" id="A0A196SNX3"/>
<name>A0A196SNX3_BLAHN</name>
<feature type="transmembrane region" description="Helical" evidence="1">
    <location>
        <begin position="21"/>
        <end position="43"/>
    </location>
</feature>
<dbReference type="OrthoDB" id="10383716at2759"/>
<keyword evidence="1" id="KW-0812">Transmembrane</keyword>
<proteinExistence type="predicted"/>
<dbReference type="EMBL" id="LXWW01000013">
    <property type="protein sequence ID" value="OAO17887.1"/>
    <property type="molecule type" value="Genomic_DNA"/>
</dbReference>
<gene>
    <name evidence="2" type="ORF">AV274_0343</name>
</gene>
<keyword evidence="3" id="KW-1185">Reference proteome</keyword>
<evidence type="ECO:0000313" key="2">
    <source>
        <dbReference type="EMBL" id="OAO17887.1"/>
    </source>
</evidence>
<keyword evidence="1" id="KW-0472">Membrane</keyword>
<evidence type="ECO:0000256" key="1">
    <source>
        <dbReference type="SAM" id="Phobius"/>
    </source>
</evidence>
<evidence type="ECO:0000313" key="3">
    <source>
        <dbReference type="Proteomes" id="UP000078348"/>
    </source>
</evidence>
<organism evidence="2 3">
    <name type="scientific">Blastocystis sp. subtype 1 (strain ATCC 50177 / NandII)</name>
    <dbReference type="NCBI Taxonomy" id="478820"/>
    <lineage>
        <taxon>Eukaryota</taxon>
        <taxon>Sar</taxon>
        <taxon>Stramenopiles</taxon>
        <taxon>Bigyra</taxon>
        <taxon>Opalozoa</taxon>
        <taxon>Opalinata</taxon>
        <taxon>Blastocystidae</taxon>
        <taxon>Blastocystis</taxon>
    </lineage>
</organism>
<accession>A0A196SNX3</accession>
<dbReference type="Proteomes" id="UP000078348">
    <property type="component" value="Unassembled WGS sequence"/>
</dbReference>
<keyword evidence="1" id="KW-1133">Transmembrane helix</keyword>
<sequence>MVDTTVLIPSEEKKNAKNSTYWIYMSSLVISVIAIILGISGFMKKPVVSDVIIFPFKTENTIGSFIPGNAVSLNKEGKLQVGAGTTITKNVHSWEKKPMSHLHSTHIGKNMVVSVYDGHVTTTYVTDAGAVLYAKEFDLPAYKEKQRSCDDLIPLRDNIVVSLGSTELLPMRVEFDEKDAKVTFFDGVAITEGITYQPVIDTLGDSCFAISYFYSRVTDAWSTQLATRTGCINVSEKEVKITLTPEVFYSPNYMFHAIAGLSDTKYVLAKAVDENMTNSDIIFQLATVKGNTVKVGKELVLKNRTNFGFFDMDNLNDHQIIVTFIDGNLDNGLESILLVYNQKDDELIIGPFLDNQDGGASGQAASGQYNFIYIRIMSETRFGIFYSNVLNQGATAFCMGEVTPAQDLIAVGPEYLISAPMTDPVNQYYWLGETNLSNNRLVLIESLTSKDPKQTHSELHVVDVKPLPLGVVAEVTKNTVSVAISGTIKVSGQKLASGHNYYADTHGHLIKGEFVGSMNTESYYIYVESEDGTIVSDDNRVGFAINANSLFLKVHN</sequence>